<feature type="transmembrane region" description="Helical" evidence="1">
    <location>
        <begin position="199"/>
        <end position="220"/>
    </location>
</feature>
<proteinExistence type="predicted"/>
<sequence>MAPPLTLALWISIGILMIDSIIELSFVSSMVAWLHRRAGRDFEIAYADSTYPLHGKPLNLLVNQGHTSNGAAGTAFVLIGMGGLLALALRSRTSGVLGKFGRGWYFFWLVMTVPSMLLTLAALIYTMVLTYQHDDQRISNAVASQLNNQPYPNYVAYPLDSWTPENWFDAVLKLDLVNSGDRSNIQEHLRVMRGWRWNLIPMFIIGLAVSGVAFAEFLVVRRRRGAAGGVREMESKSLSS</sequence>
<evidence type="ECO:0000256" key="1">
    <source>
        <dbReference type="SAM" id="Phobius"/>
    </source>
</evidence>
<dbReference type="EMBL" id="JAXOVC010000002">
    <property type="protein sequence ID" value="KAK4506104.1"/>
    <property type="molecule type" value="Genomic_DNA"/>
</dbReference>
<comment type="caution">
    <text evidence="2">The sequence shown here is derived from an EMBL/GenBank/DDBJ whole genome shotgun (WGS) entry which is preliminary data.</text>
</comment>
<organism evidence="2 3">
    <name type="scientific">Zasmidium cellare</name>
    <name type="common">Wine cellar mold</name>
    <name type="synonym">Racodium cellare</name>
    <dbReference type="NCBI Taxonomy" id="395010"/>
    <lineage>
        <taxon>Eukaryota</taxon>
        <taxon>Fungi</taxon>
        <taxon>Dikarya</taxon>
        <taxon>Ascomycota</taxon>
        <taxon>Pezizomycotina</taxon>
        <taxon>Dothideomycetes</taxon>
        <taxon>Dothideomycetidae</taxon>
        <taxon>Mycosphaerellales</taxon>
        <taxon>Mycosphaerellaceae</taxon>
        <taxon>Zasmidium</taxon>
    </lineage>
</organism>
<dbReference type="Proteomes" id="UP001305779">
    <property type="component" value="Unassembled WGS sequence"/>
</dbReference>
<feature type="transmembrane region" description="Helical" evidence="1">
    <location>
        <begin position="70"/>
        <end position="91"/>
    </location>
</feature>
<gene>
    <name evidence="2" type="ORF">PRZ48_004069</name>
</gene>
<protein>
    <submittedName>
        <fullName evidence="2">Uncharacterized protein</fullName>
    </submittedName>
</protein>
<feature type="transmembrane region" description="Helical" evidence="1">
    <location>
        <begin position="7"/>
        <end position="34"/>
    </location>
</feature>
<evidence type="ECO:0000313" key="3">
    <source>
        <dbReference type="Proteomes" id="UP001305779"/>
    </source>
</evidence>
<accession>A0ABR0EWT9</accession>
<keyword evidence="3" id="KW-1185">Reference proteome</keyword>
<keyword evidence="1" id="KW-0472">Membrane</keyword>
<keyword evidence="1" id="KW-0812">Transmembrane</keyword>
<feature type="transmembrane region" description="Helical" evidence="1">
    <location>
        <begin position="103"/>
        <end position="125"/>
    </location>
</feature>
<name>A0ABR0EWT9_ZASCE</name>
<evidence type="ECO:0000313" key="2">
    <source>
        <dbReference type="EMBL" id="KAK4506104.1"/>
    </source>
</evidence>
<reference evidence="2 3" key="1">
    <citation type="journal article" date="2023" name="G3 (Bethesda)">
        <title>A chromosome-level genome assembly of Zasmidium syzygii isolated from banana leaves.</title>
        <authorList>
            <person name="van Westerhoven A.C."/>
            <person name="Mehrabi R."/>
            <person name="Talebi R."/>
            <person name="Steentjes M.B.F."/>
            <person name="Corcolon B."/>
            <person name="Chong P.A."/>
            <person name="Kema G.H.J."/>
            <person name="Seidl M.F."/>
        </authorList>
    </citation>
    <scope>NUCLEOTIDE SEQUENCE [LARGE SCALE GENOMIC DNA]</scope>
    <source>
        <strain evidence="2 3">P124</strain>
    </source>
</reference>
<keyword evidence="1" id="KW-1133">Transmembrane helix</keyword>